<feature type="compositionally biased region" description="Basic and acidic residues" evidence="1">
    <location>
        <begin position="86"/>
        <end position="100"/>
    </location>
</feature>
<dbReference type="AlphaFoldDB" id="A0A9N7TJ00"/>
<feature type="compositionally biased region" description="Polar residues" evidence="1">
    <location>
        <begin position="24"/>
        <end position="39"/>
    </location>
</feature>
<dbReference type="EMBL" id="CADEAL010000009">
    <property type="protein sequence ID" value="CAB1412603.1"/>
    <property type="molecule type" value="Genomic_DNA"/>
</dbReference>
<feature type="compositionally biased region" description="Basic and acidic residues" evidence="1">
    <location>
        <begin position="46"/>
        <end position="62"/>
    </location>
</feature>
<proteinExistence type="predicted"/>
<keyword evidence="3" id="KW-1185">Reference proteome</keyword>
<sequence length="137" mass="15050">MKILNTAQKITAGNNHKLLKATEEQLQPLGSGSCESTVRSGCRGGGETEIRRRCSREEERRRSGGGAAGRRREGDQEEVQQGGGEMEIRRRCSREEERRRSGGGAAGSTKPGKTLARLETLARQRETVAACTMLQRH</sequence>
<dbReference type="Proteomes" id="UP001153269">
    <property type="component" value="Unassembled WGS sequence"/>
</dbReference>
<protein>
    <submittedName>
        <fullName evidence="2">Uncharacterized protein</fullName>
    </submittedName>
</protein>
<accession>A0A9N7TJ00</accession>
<organism evidence="2 3">
    <name type="scientific">Pleuronectes platessa</name>
    <name type="common">European plaice</name>
    <dbReference type="NCBI Taxonomy" id="8262"/>
    <lineage>
        <taxon>Eukaryota</taxon>
        <taxon>Metazoa</taxon>
        <taxon>Chordata</taxon>
        <taxon>Craniata</taxon>
        <taxon>Vertebrata</taxon>
        <taxon>Euteleostomi</taxon>
        <taxon>Actinopterygii</taxon>
        <taxon>Neopterygii</taxon>
        <taxon>Teleostei</taxon>
        <taxon>Neoteleostei</taxon>
        <taxon>Acanthomorphata</taxon>
        <taxon>Carangaria</taxon>
        <taxon>Pleuronectiformes</taxon>
        <taxon>Pleuronectoidei</taxon>
        <taxon>Pleuronectidae</taxon>
        <taxon>Pleuronectes</taxon>
    </lineage>
</organism>
<reference evidence="2" key="1">
    <citation type="submission" date="2020-03" db="EMBL/GenBank/DDBJ databases">
        <authorList>
            <person name="Weist P."/>
        </authorList>
    </citation>
    <scope>NUCLEOTIDE SEQUENCE</scope>
</reference>
<evidence type="ECO:0000313" key="3">
    <source>
        <dbReference type="Proteomes" id="UP001153269"/>
    </source>
</evidence>
<evidence type="ECO:0000313" key="2">
    <source>
        <dbReference type="EMBL" id="CAB1412603.1"/>
    </source>
</evidence>
<comment type="caution">
    <text evidence="2">The sequence shown here is derived from an EMBL/GenBank/DDBJ whole genome shotgun (WGS) entry which is preliminary data.</text>
</comment>
<name>A0A9N7TJ00_PLEPL</name>
<evidence type="ECO:0000256" key="1">
    <source>
        <dbReference type="SAM" id="MobiDB-lite"/>
    </source>
</evidence>
<gene>
    <name evidence="2" type="ORF">PLEPLA_LOCUS296</name>
</gene>
<feature type="region of interest" description="Disordered" evidence="1">
    <location>
        <begin position="24"/>
        <end position="116"/>
    </location>
</feature>